<dbReference type="Proteomes" id="UP000244223">
    <property type="component" value="Unassembled WGS sequence"/>
</dbReference>
<dbReference type="EMBL" id="QAON01000008">
    <property type="protein sequence ID" value="PTQ89148.1"/>
    <property type="molecule type" value="Genomic_DNA"/>
</dbReference>
<dbReference type="Pfam" id="PF00106">
    <property type="entry name" value="adh_short"/>
    <property type="match status" value="1"/>
</dbReference>
<name>A0A2T5IYQ6_9GAMM</name>
<evidence type="ECO:0000256" key="1">
    <source>
        <dbReference type="ARBA" id="ARBA00006484"/>
    </source>
</evidence>
<dbReference type="CDD" id="cd05233">
    <property type="entry name" value="SDR_c"/>
    <property type="match status" value="1"/>
</dbReference>
<evidence type="ECO:0000256" key="3">
    <source>
        <dbReference type="RuleBase" id="RU000363"/>
    </source>
</evidence>
<dbReference type="InterPro" id="IPR002347">
    <property type="entry name" value="SDR_fam"/>
</dbReference>
<keyword evidence="5" id="KW-1185">Reference proteome</keyword>
<gene>
    <name evidence="4" type="ORF">C8N29_10829</name>
</gene>
<dbReference type="Gene3D" id="3.40.50.720">
    <property type="entry name" value="NAD(P)-binding Rossmann-like Domain"/>
    <property type="match status" value="1"/>
</dbReference>
<comment type="caution">
    <text evidence="4">The sequence shown here is derived from an EMBL/GenBank/DDBJ whole genome shotgun (WGS) entry which is preliminary data.</text>
</comment>
<dbReference type="GO" id="GO:0016491">
    <property type="term" value="F:oxidoreductase activity"/>
    <property type="evidence" value="ECO:0007669"/>
    <property type="project" value="UniProtKB-KW"/>
</dbReference>
<sequence length="267" mass="29541">MMNHFPRLAGKVVLVTGAWGGLGKTFVRHLLMARAKVILTDVSERPITELADGGGLPFGWEKQVLGQIKSDLNAVEGPKALYEACQKIAPVDMVVHNAGLAFVGHYEEIPMDKMNLQMRVMLTAPMELTHLFLPDFLQRGSGHFIFIDSVAGFIATKLGTSYSAAKFGLRGFAMALSGEIKKRGVDVTIIYPFFTRTGILKAPIVGKAKIPVMPKIFIDDPDKVINTALKGINNRDLHVKTGFYSNFMWQVNRLWPVISSQMQPKQL</sequence>
<dbReference type="PRINTS" id="PR00081">
    <property type="entry name" value="GDHRDH"/>
</dbReference>
<dbReference type="PANTHER" id="PTHR44196">
    <property type="entry name" value="DEHYDROGENASE/REDUCTASE SDR FAMILY MEMBER 7B"/>
    <property type="match status" value="1"/>
</dbReference>
<organism evidence="4 5">
    <name type="scientific">Agitococcus lubricus</name>
    <dbReference type="NCBI Taxonomy" id="1077255"/>
    <lineage>
        <taxon>Bacteria</taxon>
        <taxon>Pseudomonadati</taxon>
        <taxon>Pseudomonadota</taxon>
        <taxon>Gammaproteobacteria</taxon>
        <taxon>Moraxellales</taxon>
        <taxon>Moraxellaceae</taxon>
        <taxon>Agitococcus</taxon>
    </lineage>
</organism>
<dbReference type="SUPFAM" id="SSF51735">
    <property type="entry name" value="NAD(P)-binding Rossmann-fold domains"/>
    <property type="match status" value="1"/>
</dbReference>
<dbReference type="OrthoDB" id="9803333at2"/>
<dbReference type="PRINTS" id="PR00080">
    <property type="entry name" value="SDRFAMILY"/>
</dbReference>
<reference evidence="4 5" key="1">
    <citation type="submission" date="2018-04" db="EMBL/GenBank/DDBJ databases">
        <title>Genomic Encyclopedia of Archaeal and Bacterial Type Strains, Phase II (KMG-II): from individual species to whole genera.</title>
        <authorList>
            <person name="Goeker M."/>
        </authorList>
    </citation>
    <scope>NUCLEOTIDE SEQUENCE [LARGE SCALE GENOMIC DNA]</scope>
    <source>
        <strain evidence="4 5">DSM 5822</strain>
    </source>
</reference>
<evidence type="ECO:0000313" key="4">
    <source>
        <dbReference type="EMBL" id="PTQ89148.1"/>
    </source>
</evidence>
<comment type="similarity">
    <text evidence="1 3">Belongs to the short-chain dehydrogenases/reductases (SDR) family.</text>
</comment>
<proteinExistence type="inferred from homology"/>
<protein>
    <submittedName>
        <fullName evidence="4">Short-subunit dehydrogenase</fullName>
    </submittedName>
</protein>
<accession>A0A2T5IYQ6</accession>
<dbReference type="PANTHER" id="PTHR44196:SF1">
    <property type="entry name" value="DEHYDROGENASE_REDUCTASE SDR FAMILY MEMBER 7B"/>
    <property type="match status" value="1"/>
</dbReference>
<evidence type="ECO:0000313" key="5">
    <source>
        <dbReference type="Proteomes" id="UP000244223"/>
    </source>
</evidence>
<evidence type="ECO:0000256" key="2">
    <source>
        <dbReference type="ARBA" id="ARBA00023002"/>
    </source>
</evidence>
<dbReference type="InterPro" id="IPR020904">
    <property type="entry name" value="Sc_DH/Rdtase_CS"/>
</dbReference>
<dbReference type="AlphaFoldDB" id="A0A2T5IYQ6"/>
<keyword evidence="2" id="KW-0560">Oxidoreductase</keyword>
<dbReference type="RefSeq" id="WP_107865792.1">
    <property type="nucleotide sequence ID" value="NZ_QAON01000008.1"/>
</dbReference>
<dbReference type="GO" id="GO:0016020">
    <property type="term" value="C:membrane"/>
    <property type="evidence" value="ECO:0007669"/>
    <property type="project" value="TreeGrafter"/>
</dbReference>
<dbReference type="InterPro" id="IPR036291">
    <property type="entry name" value="NAD(P)-bd_dom_sf"/>
</dbReference>
<dbReference type="PROSITE" id="PS00061">
    <property type="entry name" value="ADH_SHORT"/>
    <property type="match status" value="1"/>
</dbReference>